<proteinExistence type="predicted"/>
<dbReference type="Proteomes" id="UP000248544">
    <property type="component" value="Unassembled WGS sequence"/>
</dbReference>
<feature type="transmembrane region" description="Helical" evidence="1">
    <location>
        <begin position="12"/>
        <end position="30"/>
    </location>
</feature>
<keyword evidence="1" id="KW-0812">Transmembrane</keyword>
<accession>A0A2W2F4W2</accession>
<evidence type="ECO:0000259" key="2">
    <source>
        <dbReference type="Pfam" id="PF10756"/>
    </source>
</evidence>
<keyword evidence="1" id="KW-0472">Membrane</keyword>
<sequence>MGTSLEWRVRRDFVVLKALGLLLAIALIVLNLDDRRAVILCGIAAFVLAVLVGRDLLVPVRLSAGPEGVVVVRWFADRRLVPWDTVEQIAVDVRHRYGRRWEHLEIDTGEALFVLTSAQLGGSCTAVAADLRSLKSTARGVGEDVRDLTVSDGPDSALPGRTEN</sequence>
<dbReference type="InterPro" id="IPR019692">
    <property type="entry name" value="CFP-6_PH"/>
</dbReference>
<keyword evidence="4" id="KW-1185">Reference proteome</keyword>
<evidence type="ECO:0000313" key="4">
    <source>
        <dbReference type="Proteomes" id="UP000248544"/>
    </source>
</evidence>
<comment type="caution">
    <text evidence="3">The sequence shown here is derived from an EMBL/GenBank/DDBJ whole genome shotgun (WGS) entry which is preliminary data.</text>
</comment>
<name>A0A2W2F4W2_9ACTN</name>
<feature type="transmembrane region" description="Helical" evidence="1">
    <location>
        <begin position="36"/>
        <end position="53"/>
    </location>
</feature>
<feature type="domain" description="Low molecular weight protein antigen 6 PH" evidence="2">
    <location>
        <begin position="60"/>
        <end position="132"/>
    </location>
</feature>
<evidence type="ECO:0000313" key="3">
    <source>
        <dbReference type="EMBL" id="PZG30333.1"/>
    </source>
</evidence>
<keyword evidence="1" id="KW-1133">Transmembrane helix</keyword>
<gene>
    <name evidence="3" type="ORF">C1I98_31245</name>
</gene>
<dbReference type="EMBL" id="POUA01000354">
    <property type="protein sequence ID" value="PZG30333.1"/>
    <property type="molecule type" value="Genomic_DNA"/>
</dbReference>
<dbReference type="Pfam" id="PF10756">
    <property type="entry name" value="bPH_6"/>
    <property type="match status" value="1"/>
</dbReference>
<reference evidence="3 4" key="1">
    <citation type="submission" date="2018-01" db="EMBL/GenBank/DDBJ databases">
        <title>Draft genome sequence of Sphaerisporangium sp. 7K107.</title>
        <authorList>
            <person name="Sahin N."/>
            <person name="Saygin H."/>
            <person name="Ay H."/>
        </authorList>
    </citation>
    <scope>NUCLEOTIDE SEQUENCE [LARGE SCALE GENOMIC DNA]</scope>
    <source>
        <strain evidence="3 4">7K107</strain>
    </source>
</reference>
<dbReference type="AlphaFoldDB" id="A0A2W2F4W2"/>
<protein>
    <recommendedName>
        <fullName evidence="2">Low molecular weight protein antigen 6 PH domain-containing protein</fullName>
    </recommendedName>
</protein>
<organism evidence="3 4">
    <name type="scientific">Spongiactinospora gelatinilytica</name>
    <dbReference type="NCBI Taxonomy" id="2666298"/>
    <lineage>
        <taxon>Bacteria</taxon>
        <taxon>Bacillati</taxon>
        <taxon>Actinomycetota</taxon>
        <taxon>Actinomycetes</taxon>
        <taxon>Streptosporangiales</taxon>
        <taxon>Streptosporangiaceae</taxon>
        <taxon>Spongiactinospora</taxon>
    </lineage>
</organism>
<evidence type="ECO:0000256" key="1">
    <source>
        <dbReference type="SAM" id="Phobius"/>
    </source>
</evidence>